<dbReference type="AlphaFoldDB" id="A0A2R5HDI0"/>
<feature type="compositionally biased region" description="Basic and acidic residues" evidence="1">
    <location>
        <begin position="58"/>
        <end position="85"/>
    </location>
</feature>
<dbReference type="EMBL" id="BFFO01000001">
    <property type="protein sequence ID" value="GBG96123.1"/>
    <property type="molecule type" value="Genomic_DNA"/>
</dbReference>
<feature type="compositionally biased region" description="Polar residues" evidence="1">
    <location>
        <begin position="86"/>
        <end position="95"/>
    </location>
</feature>
<keyword evidence="3" id="KW-1185">Reference proteome</keyword>
<feature type="compositionally biased region" description="Basic and acidic residues" evidence="1">
    <location>
        <begin position="143"/>
        <end position="152"/>
    </location>
</feature>
<feature type="compositionally biased region" description="Polar residues" evidence="1">
    <location>
        <begin position="118"/>
        <end position="131"/>
    </location>
</feature>
<sequence length="182" mass="19766">MMKKKITKKVEKTKCCWLARGMSLTVTVALLLSGPDIGYGLSTTATPTADVTPQESAPQKDKENKPEKPSGQEKNEVKPDEKEAQPSKQATSSEQETTKTEPKAPSPVTPSPGLPSQDAPSSSPPVTFSKNINKRAIPNNFKGVDRDILGKPKSKEKWMNLKVEGGYLVGTNNAGEKLTFRR</sequence>
<feature type="compositionally biased region" description="Polar residues" evidence="1">
    <location>
        <begin position="41"/>
        <end position="57"/>
    </location>
</feature>
<evidence type="ECO:0000313" key="2">
    <source>
        <dbReference type="EMBL" id="GBG96123.1"/>
    </source>
</evidence>
<gene>
    <name evidence="2" type="ORF">NtB2_00227</name>
</gene>
<reference evidence="2 3" key="1">
    <citation type="journal article" date="2018" name="Genome Announc.">
        <title>Draft Genome Sequence of Lactococcus sp. Strain NtB2 (JCM 32569), Isolated from the Gut of the Higher Termite Nasutitermes takasagoensis.</title>
        <authorList>
            <person name="Noda S."/>
            <person name="Aihara C."/>
            <person name="Yuki M."/>
            <person name="Ohkuma M."/>
        </authorList>
    </citation>
    <scope>NUCLEOTIDE SEQUENCE [LARGE SCALE GENOMIC DNA]</scope>
    <source>
        <strain evidence="2 3">NtB2</strain>
    </source>
</reference>
<evidence type="ECO:0000313" key="3">
    <source>
        <dbReference type="Proteomes" id="UP000245021"/>
    </source>
</evidence>
<evidence type="ECO:0000256" key="1">
    <source>
        <dbReference type="SAM" id="MobiDB-lite"/>
    </source>
</evidence>
<feature type="region of interest" description="Disordered" evidence="1">
    <location>
        <begin position="39"/>
        <end position="152"/>
    </location>
</feature>
<protein>
    <submittedName>
        <fullName evidence="2">Uncharacterized protein</fullName>
    </submittedName>
</protein>
<accession>A0A2R5HDI0</accession>
<feature type="compositionally biased region" description="Pro residues" evidence="1">
    <location>
        <begin position="104"/>
        <end position="113"/>
    </location>
</feature>
<organism evidence="2 3">
    <name type="scientific">Lactococcus termiticola</name>
    <dbReference type="NCBI Taxonomy" id="2169526"/>
    <lineage>
        <taxon>Bacteria</taxon>
        <taxon>Bacillati</taxon>
        <taxon>Bacillota</taxon>
        <taxon>Bacilli</taxon>
        <taxon>Lactobacillales</taxon>
        <taxon>Streptococcaceae</taxon>
        <taxon>Lactococcus</taxon>
    </lineage>
</organism>
<name>A0A2R5HDI0_9LACT</name>
<proteinExistence type="predicted"/>
<comment type="caution">
    <text evidence="2">The sequence shown here is derived from an EMBL/GenBank/DDBJ whole genome shotgun (WGS) entry which is preliminary data.</text>
</comment>
<dbReference type="Proteomes" id="UP000245021">
    <property type="component" value="Unassembled WGS sequence"/>
</dbReference>
<dbReference type="RefSeq" id="WP_125194927.1">
    <property type="nucleotide sequence ID" value="NZ_BFFO01000001.1"/>
</dbReference>